<evidence type="ECO:0000313" key="4">
    <source>
        <dbReference type="EMBL" id="KFO28562.1"/>
    </source>
</evidence>
<comment type="function">
    <text evidence="2">Stores iron in a soluble, non-toxic, readily available form. Important for iron homeostasis. Iron is taken up in the ferrous form and deposited as ferric hydroxides after oxidation.</text>
</comment>
<keyword evidence="2" id="KW-0408">Iron</keyword>
<dbReference type="GO" id="GO:0044754">
    <property type="term" value="C:autolysosome"/>
    <property type="evidence" value="ECO:0007669"/>
    <property type="project" value="UniProtKB-SubCell"/>
</dbReference>
<gene>
    <name evidence="4" type="ORF">H920_10040</name>
</gene>
<dbReference type="AlphaFoldDB" id="A0A091DBU9"/>
<proteinExistence type="inferred from homology"/>
<reference evidence="4 5" key="1">
    <citation type="submission" date="2013-11" db="EMBL/GenBank/DDBJ databases">
        <title>The Damaraland mole rat (Fukomys damarensis) genome and evolution of African mole rats.</title>
        <authorList>
            <person name="Gladyshev V.N."/>
            <person name="Fang X."/>
        </authorList>
    </citation>
    <scope>NUCLEOTIDE SEQUENCE [LARGE SCALE GENOMIC DNA]</scope>
    <source>
        <tissue evidence="4">Liver</tissue>
    </source>
</reference>
<dbReference type="PANTHER" id="PTHR11431">
    <property type="entry name" value="FERRITIN"/>
    <property type="match status" value="1"/>
</dbReference>
<dbReference type="GO" id="GO:0006826">
    <property type="term" value="P:iron ion transport"/>
    <property type="evidence" value="ECO:0007669"/>
    <property type="project" value="InterPro"/>
</dbReference>
<dbReference type="EMBL" id="KN122743">
    <property type="protein sequence ID" value="KFO28562.1"/>
    <property type="molecule type" value="Genomic_DNA"/>
</dbReference>
<dbReference type="GO" id="GO:0008199">
    <property type="term" value="F:ferric iron binding"/>
    <property type="evidence" value="ECO:0007669"/>
    <property type="project" value="InterPro"/>
</dbReference>
<comment type="similarity">
    <text evidence="2">Belongs to the ferritin family.</text>
</comment>
<evidence type="ECO:0000256" key="1">
    <source>
        <dbReference type="ARBA" id="ARBA00044942"/>
    </source>
</evidence>
<evidence type="ECO:0000313" key="5">
    <source>
        <dbReference type="Proteomes" id="UP000028990"/>
    </source>
</evidence>
<dbReference type="GO" id="GO:0006879">
    <property type="term" value="P:intracellular iron ion homeostasis"/>
    <property type="evidence" value="ECO:0007669"/>
    <property type="project" value="UniProtKB-KW"/>
</dbReference>
<sequence length="69" mass="7839">MTSQIRQNYSTEVEAAVNRLVNPHLRASYTYLSLGYCFDPGDVALAGVRHFSRELAKEKREGAQHLLKM</sequence>
<name>A0A091DBU9_FUKDA</name>
<protein>
    <recommendedName>
        <fullName evidence="2">Ferritin</fullName>
    </recommendedName>
</protein>
<keyword evidence="5" id="KW-1185">Reference proteome</keyword>
<feature type="domain" description="Ferritin-like diiron" evidence="3">
    <location>
        <begin position="7"/>
        <end position="69"/>
    </location>
</feature>
<evidence type="ECO:0000259" key="3">
    <source>
        <dbReference type="PROSITE" id="PS50905"/>
    </source>
</evidence>
<dbReference type="InterPro" id="IPR001519">
    <property type="entry name" value="Ferritin"/>
</dbReference>
<keyword evidence="2" id="KW-0479">Metal-binding</keyword>
<comment type="subcellular location">
    <subcellularLocation>
        <location evidence="1">Autolysosome</location>
    </subcellularLocation>
</comment>
<dbReference type="InterPro" id="IPR009040">
    <property type="entry name" value="Ferritin-like_diiron"/>
</dbReference>
<dbReference type="PROSITE" id="PS50905">
    <property type="entry name" value="FERRITIN_LIKE"/>
    <property type="match status" value="1"/>
</dbReference>
<organism evidence="4 5">
    <name type="scientific">Fukomys damarensis</name>
    <name type="common">Damaraland mole rat</name>
    <name type="synonym">Cryptomys damarensis</name>
    <dbReference type="NCBI Taxonomy" id="885580"/>
    <lineage>
        <taxon>Eukaryota</taxon>
        <taxon>Metazoa</taxon>
        <taxon>Chordata</taxon>
        <taxon>Craniata</taxon>
        <taxon>Vertebrata</taxon>
        <taxon>Euteleostomi</taxon>
        <taxon>Mammalia</taxon>
        <taxon>Eutheria</taxon>
        <taxon>Euarchontoglires</taxon>
        <taxon>Glires</taxon>
        <taxon>Rodentia</taxon>
        <taxon>Hystricomorpha</taxon>
        <taxon>Bathyergidae</taxon>
        <taxon>Fukomys</taxon>
    </lineage>
</organism>
<dbReference type="InterPro" id="IPR012347">
    <property type="entry name" value="Ferritin-like"/>
</dbReference>
<accession>A0A091DBU9</accession>
<keyword evidence="2" id="KW-0409">Iron storage</keyword>
<dbReference type="Proteomes" id="UP000028990">
    <property type="component" value="Unassembled WGS sequence"/>
</dbReference>
<dbReference type="SUPFAM" id="SSF47240">
    <property type="entry name" value="Ferritin-like"/>
    <property type="match status" value="1"/>
</dbReference>
<dbReference type="InterPro" id="IPR009078">
    <property type="entry name" value="Ferritin-like_SF"/>
</dbReference>
<dbReference type="PANTHER" id="PTHR11431:SF47">
    <property type="entry name" value="FERRITIN LIGHT CHAIN"/>
    <property type="match status" value="1"/>
</dbReference>
<dbReference type="STRING" id="885580.ENSFDAP00000006433"/>
<dbReference type="Gene3D" id="1.20.1260.10">
    <property type="match status" value="1"/>
</dbReference>
<evidence type="ECO:0000256" key="2">
    <source>
        <dbReference type="RuleBase" id="RU361145"/>
    </source>
</evidence>
<dbReference type="GO" id="GO:0008198">
    <property type="term" value="F:ferrous iron binding"/>
    <property type="evidence" value="ECO:0007669"/>
    <property type="project" value="TreeGrafter"/>
</dbReference>